<dbReference type="EMBL" id="CP000698">
    <property type="protein sequence ID" value="ABQ26549.1"/>
    <property type="molecule type" value="Genomic_DNA"/>
</dbReference>
<dbReference type="InterPro" id="IPR038610">
    <property type="entry name" value="FliK-like_C_sf"/>
</dbReference>
<feature type="domain" description="Flagellar hook-length control protein-like C-terminal" evidence="2">
    <location>
        <begin position="281"/>
        <end position="355"/>
    </location>
</feature>
<reference evidence="3 4" key="1">
    <citation type="submission" date="2007-05" db="EMBL/GenBank/DDBJ databases">
        <title>Complete sequence of Geobacter uraniireducens Rf4.</title>
        <authorList>
            <consortium name="US DOE Joint Genome Institute"/>
            <person name="Copeland A."/>
            <person name="Lucas S."/>
            <person name="Lapidus A."/>
            <person name="Barry K."/>
            <person name="Detter J.C."/>
            <person name="Glavina del Rio T."/>
            <person name="Hammon N."/>
            <person name="Israni S."/>
            <person name="Dalin E."/>
            <person name="Tice H."/>
            <person name="Pitluck S."/>
            <person name="Chertkov O."/>
            <person name="Brettin T."/>
            <person name="Bruce D."/>
            <person name="Han C."/>
            <person name="Schmutz J."/>
            <person name="Larimer F."/>
            <person name="Land M."/>
            <person name="Hauser L."/>
            <person name="Kyrpides N."/>
            <person name="Mikhailova N."/>
            <person name="Shelobolina E."/>
            <person name="Aklujkar M."/>
            <person name="Lovley D."/>
            <person name="Richardson P."/>
        </authorList>
    </citation>
    <scope>NUCLEOTIDE SEQUENCE [LARGE SCALE GENOMIC DNA]</scope>
    <source>
        <strain evidence="3 4">Rf4</strain>
    </source>
</reference>
<protein>
    <recommendedName>
        <fullName evidence="2">Flagellar hook-length control protein-like C-terminal domain-containing protein</fullName>
    </recommendedName>
</protein>
<evidence type="ECO:0000259" key="2">
    <source>
        <dbReference type="Pfam" id="PF02120"/>
    </source>
</evidence>
<dbReference type="RefSeq" id="WP_011939242.1">
    <property type="nucleotide sequence ID" value="NC_009483.1"/>
</dbReference>
<dbReference type="Proteomes" id="UP000006695">
    <property type="component" value="Chromosome"/>
</dbReference>
<dbReference type="Gene3D" id="3.30.750.140">
    <property type="match status" value="1"/>
</dbReference>
<evidence type="ECO:0000313" key="4">
    <source>
        <dbReference type="Proteomes" id="UP000006695"/>
    </source>
</evidence>
<sequence>MLINDEIQRQLLQLFAKSSNLPKIEAEQQSASQLQLNPGQQVQAEVVAKLPNHLFLARIAGELFKMEIPLNVQPGETMHLTVVTAEPRITFELAKGDNGNGPVNISAMGKWLSSLVGDAGVEQNAAVRLFSMSKVLDGPPADMEQFASRLREALTLNGLFYESHLAEWAIGERQLKDILREPQGKLSKRLAAGSLKAGQNQSSDDDMMLSSFKGESVSSDRPSSAHNRSSAEFIADSQTFPIIREQLAALHTGHLVWNGQVWPDQKMEITIEERDVNGSRGEPQEKAWETSLKLHLPRLGTIAATLRLSADGVDVVVEAENVETTTLLKGDGEGLRQSMDGAGMKLAHLVVKDGKTA</sequence>
<dbReference type="OrthoDB" id="5296742at2"/>
<evidence type="ECO:0000256" key="1">
    <source>
        <dbReference type="SAM" id="MobiDB-lite"/>
    </source>
</evidence>
<keyword evidence="4" id="KW-1185">Reference proteome</keyword>
<dbReference type="HOGENOM" id="CLU_033226_0_0_7"/>
<dbReference type="KEGG" id="gur:Gura_2370"/>
<dbReference type="AlphaFoldDB" id="A5G431"/>
<dbReference type="Pfam" id="PF02120">
    <property type="entry name" value="Flg_hook"/>
    <property type="match status" value="1"/>
</dbReference>
<dbReference type="STRING" id="351605.Gura_2370"/>
<feature type="region of interest" description="Disordered" evidence="1">
    <location>
        <begin position="190"/>
        <end position="230"/>
    </location>
</feature>
<accession>A5G431</accession>
<feature type="compositionally biased region" description="Polar residues" evidence="1">
    <location>
        <begin position="216"/>
        <end position="230"/>
    </location>
</feature>
<dbReference type="InterPro" id="IPR021136">
    <property type="entry name" value="Flagellar_hook_control-like_C"/>
</dbReference>
<gene>
    <name evidence="3" type="ordered locus">Gura_2370</name>
</gene>
<name>A5G431_GEOUR</name>
<proteinExistence type="predicted"/>
<organism evidence="3 4">
    <name type="scientific">Geotalea uraniireducens (strain Rf4)</name>
    <name type="common">Geobacter uraniireducens</name>
    <dbReference type="NCBI Taxonomy" id="351605"/>
    <lineage>
        <taxon>Bacteria</taxon>
        <taxon>Pseudomonadati</taxon>
        <taxon>Thermodesulfobacteriota</taxon>
        <taxon>Desulfuromonadia</taxon>
        <taxon>Geobacterales</taxon>
        <taxon>Geobacteraceae</taxon>
        <taxon>Geotalea</taxon>
    </lineage>
</organism>
<evidence type="ECO:0000313" key="3">
    <source>
        <dbReference type="EMBL" id="ABQ26549.1"/>
    </source>
</evidence>